<dbReference type="RefSeq" id="YP_010677810.1">
    <property type="nucleotide sequence ID" value="NC_071026.1"/>
</dbReference>
<sequence>MDLWTTPIFELLKLEYPDLVWHQDEVTIRSYDGSYLRTVPTGRLRTL</sequence>
<evidence type="ECO:0000313" key="2">
    <source>
        <dbReference type="Proteomes" id="UP000596188"/>
    </source>
</evidence>
<dbReference type="Proteomes" id="UP000596188">
    <property type="component" value="Segment"/>
</dbReference>
<dbReference type="GeneID" id="77954195"/>
<gene>
    <name evidence="1" type="primary">39</name>
    <name evidence="1" type="ORF">SEA_TBONE_39</name>
</gene>
<dbReference type="KEGG" id="vg:77954195"/>
<protein>
    <submittedName>
        <fullName evidence="1">Uncharacterized protein</fullName>
    </submittedName>
</protein>
<evidence type="ECO:0000313" key="1">
    <source>
        <dbReference type="EMBL" id="QPX62370.1"/>
    </source>
</evidence>
<keyword evidence="2" id="KW-1185">Reference proteome</keyword>
<dbReference type="EMBL" id="MW055910">
    <property type="protein sequence ID" value="QPX62370.1"/>
    <property type="molecule type" value="Genomic_DNA"/>
</dbReference>
<organism evidence="1 2">
    <name type="scientific">Arthrobacter phage Tbone</name>
    <dbReference type="NCBI Taxonomy" id="2790983"/>
    <lineage>
        <taxon>Viruses</taxon>
        <taxon>Duplodnaviria</taxon>
        <taxon>Heunggongvirae</taxon>
        <taxon>Uroviricota</taxon>
        <taxon>Caudoviricetes</taxon>
        <taxon>Casidaviridae</taxon>
        <taxon>Yangvirus</taxon>
        <taxon>Yangvirus tbone</taxon>
    </lineage>
</organism>
<name>A0A7T3KC52_9CAUD</name>
<proteinExistence type="predicted"/>
<accession>A0A7T3KC52</accession>
<reference evidence="2" key="1">
    <citation type="submission" date="2020-10" db="EMBL/GenBank/DDBJ databases">
        <authorList>
            <person name="Pedlow M.R."/>
            <person name="Boone T.C."/>
            <person name="Arceneaux K.R."/>
            <person name="Griffin M.J."/>
            <person name="Johnson S.N."/>
            <person name="Melancon R.M."/>
            <person name="Middlebrooks S.K."/>
            <person name="Starkey K.D."/>
            <person name="Young C.N."/>
            <person name="Landry C.A."/>
            <person name="Garlena R.A."/>
            <person name="Russell D.A."/>
            <person name="Jacobs-Sera D."/>
            <person name="Hatfull G.F."/>
        </authorList>
    </citation>
    <scope>NUCLEOTIDE SEQUENCE [LARGE SCALE GENOMIC DNA]</scope>
</reference>